<accession>D8TTQ2</accession>
<dbReference type="AlphaFoldDB" id="D8TTQ2"/>
<dbReference type="eggNOG" id="ENOG502RRF7">
    <property type="taxonomic scope" value="Eukaryota"/>
</dbReference>
<dbReference type="InParanoid" id="D8TTQ2"/>
<organism evidence="3">
    <name type="scientific">Volvox carteri f. nagariensis</name>
    <dbReference type="NCBI Taxonomy" id="3068"/>
    <lineage>
        <taxon>Eukaryota</taxon>
        <taxon>Viridiplantae</taxon>
        <taxon>Chlorophyta</taxon>
        <taxon>core chlorophytes</taxon>
        <taxon>Chlorophyceae</taxon>
        <taxon>CS clade</taxon>
        <taxon>Chlamydomonadales</taxon>
        <taxon>Volvocaceae</taxon>
        <taxon>Volvox</taxon>
    </lineage>
</organism>
<gene>
    <name evidence="2" type="primary">phS</name>
    <name evidence="2" type="ORF">VOLCADRAFT_104453</name>
</gene>
<dbReference type="GeneID" id="9616463"/>
<dbReference type="OrthoDB" id="32870at3166"/>
<dbReference type="InterPro" id="IPR024616">
    <property type="entry name" value="Pherophorin"/>
</dbReference>
<keyword evidence="3" id="KW-1185">Reference proteome</keyword>
<dbReference type="KEGG" id="vcn:VOLCADRAFT_104453"/>
<sequence length="459" mass="52471">MARLFCGSRNWGWTRRAPRMRRCASSLRTTGLARAAPPWSSSALRRQATRRASVQQLFSTLRASAARFLKPQLFLFRYRTPHHHLSRHHLRHRHRHHRRHHRLRLRHRHLHHRRHHRLRLRHRLHRRLHRRLHLHHRHRRRHRRHRRHRRPLPHRAKLQPPAIDVRPYRYDPYACFQIQDAISTQINVALIDNNIHMLSYFVLNYNYCTELETRVCGTFAYAAEAQNFKATAEALMPYFLGSASVGSVCKPELEGYRVEITTEGSTCLDLSGSTSCNAAATPVPSSTCNMAKGTLPFLVSTRYMVNSWSANSTEYCFQVNVLDASQVVPGGCSGDLSQLGEVQLYARRNLSASVHAVRIYPSVGSSSIVTPSWTAIGGAYLFNVPLHWSISQAQDASVCIELDNTKTMLDLCLGFPGQCYVSTVNTNRDCCPSYRTALGLLALTALTFNTGVAPRLTCK</sequence>
<evidence type="ECO:0000259" key="1">
    <source>
        <dbReference type="Pfam" id="PF12499"/>
    </source>
</evidence>
<name>D8TTQ2_VOLCA</name>
<dbReference type="EMBL" id="GL378336">
    <property type="protein sequence ID" value="EFJ49349.1"/>
    <property type="molecule type" value="Genomic_DNA"/>
</dbReference>
<dbReference type="Proteomes" id="UP000001058">
    <property type="component" value="Unassembled WGS sequence"/>
</dbReference>
<evidence type="ECO:0000313" key="2">
    <source>
        <dbReference type="EMBL" id="EFJ49349.1"/>
    </source>
</evidence>
<dbReference type="Pfam" id="PF12499">
    <property type="entry name" value="DUF3707"/>
    <property type="match status" value="1"/>
</dbReference>
<evidence type="ECO:0000313" key="3">
    <source>
        <dbReference type="Proteomes" id="UP000001058"/>
    </source>
</evidence>
<dbReference type="RefSeq" id="XP_002949797.1">
    <property type="nucleotide sequence ID" value="XM_002949751.1"/>
</dbReference>
<feature type="domain" description="Pherophorin" evidence="1">
    <location>
        <begin position="284"/>
        <end position="432"/>
    </location>
</feature>
<dbReference type="STRING" id="3068.D8TTQ2"/>
<reference evidence="2 3" key="1">
    <citation type="journal article" date="2010" name="Science">
        <title>Genomic analysis of organismal complexity in the multicellular green alga Volvox carteri.</title>
        <authorList>
            <person name="Prochnik S.E."/>
            <person name="Umen J."/>
            <person name="Nedelcu A.M."/>
            <person name="Hallmann A."/>
            <person name="Miller S.M."/>
            <person name="Nishii I."/>
            <person name="Ferris P."/>
            <person name="Kuo A."/>
            <person name="Mitros T."/>
            <person name="Fritz-Laylin L.K."/>
            <person name="Hellsten U."/>
            <person name="Chapman J."/>
            <person name="Simakov O."/>
            <person name="Rensing S.A."/>
            <person name="Terry A."/>
            <person name="Pangilinan J."/>
            <person name="Kapitonov V."/>
            <person name="Jurka J."/>
            <person name="Salamov A."/>
            <person name="Shapiro H."/>
            <person name="Schmutz J."/>
            <person name="Grimwood J."/>
            <person name="Lindquist E."/>
            <person name="Lucas S."/>
            <person name="Grigoriev I.V."/>
            <person name="Schmitt R."/>
            <person name="Kirk D."/>
            <person name="Rokhsar D.S."/>
        </authorList>
    </citation>
    <scope>NUCLEOTIDE SEQUENCE [LARGE SCALE GENOMIC DNA]</scope>
    <source>
        <strain evidence="3">f. Nagariensis / Eve</strain>
    </source>
</reference>
<protein>
    <submittedName>
        <fullName evidence="2">Extracellular matrix glycoprotein pherophorin-S</fullName>
    </submittedName>
</protein>
<proteinExistence type="predicted"/>